<keyword evidence="3" id="KW-1185">Reference proteome</keyword>
<dbReference type="EMBL" id="GL348719">
    <property type="protein sequence ID" value="EFH44609.1"/>
    <property type="molecule type" value="Genomic_DNA"/>
</dbReference>
<dbReference type="Gramene" id="Al_scaffold_0007_3002">
    <property type="protein sequence ID" value="Al_scaffold_0007_3002"/>
    <property type="gene ID" value="Al_scaffold_0007_3002"/>
</dbReference>
<name>D7MHE6_ARALL</name>
<reference evidence="3" key="1">
    <citation type="journal article" date="2011" name="Nat. Genet.">
        <title>The Arabidopsis lyrata genome sequence and the basis of rapid genome size change.</title>
        <authorList>
            <person name="Hu T.T."/>
            <person name="Pattyn P."/>
            <person name="Bakker E.G."/>
            <person name="Cao J."/>
            <person name="Cheng J.-F."/>
            <person name="Clark R.M."/>
            <person name="Fahlgren N."/>
            <person name="Fawcett J.A."/>
            <person name="Grimwood J."/>
            <person name="Gundlach H."/>
            <person name="Haberer G."/>
            <person name="Hollister J.D."/>
            <person name="Ossowski S."/>
            <person name="Ottilar R.P."/>
            <person name="Salamov A.A."/>
            <person name="Schneeberger K."/>
            <person name="Spannagl M."/>
            <person name="Wang X."/>
            <person name="Yang L."/>
            <person name="Nasrallah M.E."/>
            <person name="Bergelson J."/>
            <person name="Carrington J.C."/>
            <person name="Gaut B.S."/>
            <person name="Schmutz J."/>
            <person name="Mayer K.F.X."/>
            <person name="Van de Peer Y."/>
            <person name="Grigoriev I.V."/>
            <person name="Nordborg M."/>
            <person name="Weigel D."/>
            <person name="Guo Y.-L."/>
        </authorList>
    </citation>
    <scope>NUCLEOTIDE SEQUENCE [LARGE SCALE GENOMIC DNA]</scope>
    <source>
        <strain evidence="3">cv. MN47</strain>
    </source>
</reference>
<evidence type="ECO:0000313" key="3">
    <source>
        <dbReference type="Proteomes" id="UP000008694"/>
    </source>
</evidence>
<gene>
    <name evidence="2" type="ORF">ARALYDRAFT_658947</name>
</gene>
<proteinExistence type="predicted"/>
<protein>
    <submittedName>
        <fullName evidence="2">Predicted protein</fullName>
    </submittedName>
</protein>
<dbReference type="Proteomes" id="UP000008694">
    <property type="component" value="Unassembled WGS sequence"/>
</dbReference>
<dbReference type="HOGENOM" id="CLU_102712_0_0_1"/>
<feature type="compositionally biased region" description="Acidic residues" evidence="1">
    <location>
        <begin position="83"/>
        <end position="111"/>
    </location>
</feature>
<feature type="region of interest" description="Disordered" evidence="1">
    <location>
        <begin position="1"/>
        <end position="149"/>
    </location>
</feature>
<dbReference type="AlphaFoldDB" id="D7MHE6"/>
<evidence type="ECO:0000256" key="1">
    <source>
        <dbReference type="SAM" id="MobiDB-lite"/>
    </source>
</evidence>
<feature type="compositionally biased region" description="Basic and acidic residues" evidence="1">
    <location>
        <begin position="65"/>
        <end position="82"/>
    </location>
</feature>
<accession>D7MHE6</accession>
<feature type="compositionally biased region" description="Basic and acidic residues" evidence="1">
    <location>
        <begin position="112"/>
        <end position="121"/>
    </location>
</feature>
<sequence length="149" mass="15997">MAITRGGGNLRRSNRQAGRGVTPVVVKKISKKSKKKEVREVISLESDDQVVEEPMSTAVGGEEQSSVRDVEKPMSEGEKEDGQVEMDEAAAGEEDEPVMAEGEKEDEELEVDSDKEQRGVDGENDQEPAEGGEQSQPAGGGEPSQPAEE</sequence>
<organism evidence="3">
    <name type="scientific">Arabidopsis lyrata subsp. lyrata</name>
    <name type="common">Lyre-leaved rock-cress</name>
    <dbReference type="NCBI Taxonomy" id="81972"/>
    <lineage>
        <taxon>Eukaryota</taxon>
        <taxon>Viridiplantae</taxon>
        <taxon>Streptophyta</taxon>
        <taxon>Embryophyta</taxon>
        <taxon>Tracheophyta</taxon>
        <taxon>Spermatophyta</taxon>
        <taxon>Magnoliopsida</taxon>
        <taxon>eudicotyledons</taxon>
        <taxon>Gunneridae</taxon>
        <taxon>Pentapetalae</taxon>
        <taxon>rosids</taxon>
        <taxon>malvids</taxon>
        <taxon>Brassicales</taxon>
        <taxon>Brassicaceae</taxon>
        <taxon>Camelineae</taxon>
        <taxon>Arabidopsis</taxon>
    </lineage>
</organism>
<evidence type="ECO:0000313" key="2">
    <source>
        <dbReference type="EMBL" id="EFH44609.1"/>
    </source>
</evidence>